<evidence type="ECO:0000256" key="6">
    <source>
        <dbReference type="ARBA" id="ARBA00023242"/>
    </source>
</evidence>
<dbReference type="Pfam" id="PF13894">
    <property type="entry name" value="zf-C2H2_4"/>
    <property type="match status" value="1"/>
</dbReference>
<dbReference type="EMBL" id="CAXLJM020000048">
    <property type="protein sequence ID" value="CAL8112078.1"/>
    <property type="molecule type" value="Genomic_DNA"/>
</dbReference>
<feature type="domain" description="C2H2-type" evidence="8">
    <location>
        <begin position="356"/>
        <end position="385"/>
    </location>
</feature>
<keyword evidence="3" id="KW-0677">Repeat</keyword>
<dbReference type="InterPro" id="IPR050331">
    <property type="entry name" value="Zinc_finger"/>
</dbReference>
<evidence type="ECO:0000313" key="10">
    <source>
        <dbReference type="Proteomes" id="UP001642540"/>
    </source>
</evidence>
<keyword evidence="5" id="KW-0862">Zinc</keyword>
<dbReference type="Gene3D" id="3.30.160.60">
    <property type="entry name" value="Classic Zinc Finger"/>
    <property type="match status" value="2"/>
</dbReference>
<proteinExistence type="predicted"/>
<dbReference type="PANTHER" id="PTHR16515:SF66">
    <property type="entry name" value="C2H2-TYPE DOMAIN-CONTAINING PROTEIN"/>
    <property type="match status" value="1"/>
</dbReference>
<dbReference type="SMART" id="SM00355">
    <property type="entry name" value="ZnF_C2H2"/>
    <property type="match status" value="4"/>
</dbReference>
<dbReference type="PROSITE" id="PS00028">
    <property type="entry name" value="ZINC_FINGER_C2H2_1"/>
    <property type="match status" value="4"/>
</dbReference>
<reference evidence="9 10" key="1">
    <citation type="submission" date="2024-08" db="EMBL/GenBank/DDBJ databases">
        <authorList>
            <person name="Cucini C."/>
            <person name="Frati F."/>
        </authorList>
    </citation>
    <scope>NUCLEOTIDE SEQUENCE [LARGE SCALE GENOMIC DNA]</scope>
</reference>
<dbReference type="Pfam" id="PF00096">
    <property type="entry name" value="zf-C2H2"/>
    <property type="match status" value="1"/>
</dbReference>
<name>A0ABP1QUK9_9HEXA</name>
<evidence type="ECO:0000256" key="1">
    <source>
        <dbReference type="ARBA" id="ARBA00004123"/>
    </source>
</evidence>
<organism evidence="9 10">
    <name type="scientific">Orchesella dallaii</name>
    <dbReference type="NCBI Taxonomy" id="48710"/>
    <lineage>
        <taxon>Eukaryota</taxon>
        <taxon>Metazoa</taxon>
        <taxon>Ecdysozoa</taxon>
        <taxon>Arthropoda</taxon>
        <taxon>Hexapoda</taxon>
        <taxon>Collembola</taxon>
        <taxon>Entomobryomorpha</taxon>
        <taxon>Entomobryoidea</taxon>
        <taxon>Orchesellidae</taxon>
        <taxon>Orchesellinae</taxon>
        <taxon>Orchesella</taxon>
    </lineage>
</organism>
<evidence type="ECO:0000259" key="8">
    <source>
        <dbReference type="PROSITE" id="PS50157"/>
    </source>
</evidence>
<evidence type="ECO:0000256" key="3">
    <source>
        <dbReference type="ARBA" id="ARBA00022737"/>
    </source>
</evidence>
<keyword evidence="4 7" id="KW-0863">Zinc-finger</keyword>
<keyword evidence="2" id="KW-0479">Metal-binding</keyword>
<protein>
    <recommendedName>
        <fullName evidence="8">C2H2-type domain-containing protein</fullName>
    </recommendedName>
</protein>
<accession>A0ABP1QUK9</accession>
<comment type="caution">
    <text evidence="9">The sequence shown here is derived from an EMBL/GenBank/DDBJ whole genome shotgun (WGS) entry which is preliminary data.</text>
</comment>
<evidence type="ECO:0000256" key="7">
    <source>
        <dbReference type="PROSITE-ProRule" id="PRU00042"/>
    </source>
</evidence>
<evidence type="ECO:0000256" key="4">
    <source>
        <dbReference type="ARBA" id="ARBA00022771"/>
    </source>
</evidence>
<keyword evidence="10" id="KW-1185">Reference proteome</keyword>
<dbReference type="InterPro" id="IPR036236">
    <property type="entry name" value="Znf_C2H2_sf"/>
</dbReference>
<keyword evidence="6" id="KW-0539">Nucleus</keyword>
<evidence type="ECO:0000256" key="5">
    <source>
        <dbReference type="ARBA" id="ARBA00022833"/>
    </source>
</evidence>
<gene>
    <name evidence="9" type="ORF">ODALV1_LOCUS15475</name>
</gene>
<dbReference type="Proteomes" id="UP001642540">
    <property type="component" value="Unassembled WGS sequence"/>
</dbReference>
<dbReference type="PANTHER" id="PTHR16515">
    <property type="entry name" value="PR DOMAIN ZINC FINGER PROTEIN"/>
    <property type="match status" value="1"/>
</dbReference>
<comment type="subcellular location">
    <subcellularLocation>
        <location evidence="1">Nucleus</location>
    </subcellularLocation>
</comment>
<evidence type="ECO:0000256" key="2">
    <source>
        <dbReference type="ARBA" id="ARBA00022723"/>
    </source>
</evidence>
<feature type="domain" description="C2H2-type" evidence="8">
    <location>
        <begin position="495"/>
        <end position="523"/>
    </location>
</feature>
<dbReference type="PROSITE" id="PS50157">
    <property type="entry name" value="ZINC_FINGER_C2H2_2"/>
    <property type="match status" value="4"/>
</dbReference>
<feature type="domain" description="C2H2-type" evidence="8">
    <location>
        <begin position="325"/>
        <end position="353"/>
    </location>
</feature>
<sequence length="566" mass="65078">MICTFCFKAVNYCSENESKDRLLFKRFIDLVQRYFGKNFELKAGVLDELESCQDCDFLIKTFCDFYNELRGLELQLELKVQKMLEVVTAAEKVPSSTRLAKEKLERREQVGDGSLYEVVCEFRKDFKRKCTRHISSSLPRVLVERIEMENNDKSLTKWDNIILQTNTNENSEMAENGYLLLGWISTLVGVVWLGWSCWPRTPTTTLTTTTFSDDNNGLKIHSIYRENDDISSTITRCNRTPHEESFRSDSSSKSQSTIFEHEENPETVSACHTITSSDATSSLWKDNLIPNAHVKLNPPLAPAENVALAVVSKASTRFGKIMTQFVCDLCQKGFKSKTSLVRHKQTVHVSRDQWPYYCSLCNRRYSTLCNFKRHKRTIEHNDKLKILEDSKVYSTATTCNFPAPQEEYFGSDSSSNSQSNVLQLENSKTVSVCRRITSSDACPPSWNHVLTPDTYVELKKESIILVHPQPDPAENVAIAVDLKASAKSGKLMTQYVCDLCQKKLKSQISLVRHKKTVHVSRDKWPYYCCICNRRYSTHCHLKRHNKTIEHNFRKSLAKVHRGKRHQ</sequence>
<evidence type="ECO:0000313" key="9">
    <source>
        <dbReference type="EMBL" id="CAL8112078.1"/>
    </source>
</evidence>
<feature type="domain" description="C2H2-type" evidence="8">
    <location>
        <begin position="526"/>
        <end position="555"/>
    </location>
</feature>
<dbReference type="InterPro" id="IPR013087">
    <property type="entry name" value="Znf_C2H2_type"/>
</dbReference>
<dbReference type="SUPFAM" id="SSF57667">
    <property type="entry name" value="beta-beta-alpha zinc fingers"/>
    <property type="match status" value="2"/>
</dbReference>